<feature type="compositionally biased region" description="Basic and acidic residues" evidence="8">
    <location>
        <begin position="169"/>
        <end position="178"/>
    </location>
</feature>
<evidence type="ECO:0000256" key="9">
    <source>
        <dbReference type="SAM" id="Phobius"/>
    </source>
</evidence>
<feature type="region of interest" description="Disordered" evidence="8">
    <location>
        <begin position="158"/>
        <end position="178"/>
    </location>
</feature>
<keyword evidence="3" id="KW-0813">Transport</keyword>
<keyword evidence="4" id="KW-1003">Cell membrane</keyword>
<proteinExistence type="inferred from homology"/>
<dbReference type="InterPro" id="IPR002523">
    <property type="entry name" value="MgTranspt_CorA/ZnTranspt_ZntB"/>
</dbReference>
<dbReference type="SUPFAM" id="SSF143865">
    <property type="entry name" value="CorA soluble domain-like"/>
    <property type="match status" value="1"/>
</dbReference>
<comment type="similarity">
    <text evidence="2">Belongs to the CorA metal ion transporter (MIT) (TC 1.A.35) family.</text>
</comment>
<dbReference type="PANTHER" id="PTHR46494">
    <property type="entry name" value="CORA FAMILY METAL ION TRANSPORTER (EUROFUNG)"/>
    <property type="match status" value="1"/>
</dbReference>
<keyword evidence="11" id="KW-1185">Reference proteome</keyword>
<keyword evidence="7 9" id="KW-0472">Membrane</keyword>
<reference evidence="10 11" key="1">
    <citation type="submission" date="2019-10" db="EMBL/GenBank/DDBJ databases">
        <authorList>
            <person name="Palmer J.M."/>
        </authorList>
    </citation>
    <scope>NUCLEOTIDE SEQUENCE [LARGE SCALE GENOMIC DNA]</scope>
    <source>
        <strain evidence="10 11">TWF696</strain>
    </source>
</reference>
<evidence type="ECO:0000256" key="7">
    <source>
        <dbReference type="ARBA" id="ARBA00023136"/>
    </source>
</evidence>
<evidence type="ECO:0000256" key="5">
    <source>
        <dbReference type="ARBA" id="ARBA00022692"/>
    </source>
</evidence>
<evidence type="ECO:0000256" key="8">
    <source>
        <dbReference type="SAM" id="MobiDB-lite"/>
    </source>
</evidence>
<feature type="transmembrane region" description="Helical" evidence="9">
    <location>
        <begin position="470"/>
        <end position="494"/>
    </location>
</feature>
<name>A0AAV9UHT3_9PEZI</name>
<dbReference type="AlphaFoldDB" id="A0AAV9UHT3"/>
<dbReference type="GO" id="GO:0015087">
    <property type="term" value="F:cobalt ion transmembrane transporter activity"/>
    <property type="evidence" value="ECO:0007669"/>
    <property type="project" value="TreeGrafter"/>
</dbReference>
<protein>
    <submittedName>
        <fullName evidence="10">Uncharacterized protein</fullName>
    </submittedName>
</protein>
<evidence type="ECO:0000313" key="11">
    <source>
        <dbReference type="Proteomes" id="UP001375240"/>
    </source>
</evidence>
<evidence type="ECO:0000256" key="6">
    <source>
        <dbReference type="ARBA" id="ARBA00022989"/>
    </source>
</evidence>
<dbReference type="GO" id="GO:0005886">
    <property type="term" value="C:plasma membrane"/>
    <property type="evidence" value="ECO:0007669"/>
    <property type="project" value="UniProtKB-SubCell"/>
</dbReference>
<keyword evidence="6 9" id="KW-1133">Transmembrane helix</keyword>
<dbReference type="GO" id="GO:0015095">
    <property type="term" value="F:magnesium ion transmembrane transporter activity"/>
    <property type="evidence" value="ECO:0007669"/>
    <property type="project" value="TreeGrafter"/>
</dbReference>
<sequence>MDTHAHYKSYNLDFRCLDSSDVLGQVDARILDHDLSNFVIDYGPDNAWCGWDFEADDADALKQSWALPTKDAQRFKTRWIALFHVHRQQEFVTRLLDGYNLSARLRASLLSAPGEGNFEIAERIWHWSSVEHSDKYRVIGYNTLFSLDQLNIPEISGAGGENAAQSKNNELDTGNKDATARKWWTRNPISGQASLNIPDLESTHQKFQPHARTRSSAFAPNSIAEHLQDTRVNERSHLSDIHYHPRMLRLWMWIVLTDDGTVISIHEPFPVHDEDPNGANKSNAECIRRNLRMIVKCLSTVRLPQKADSSSRDTRLAIDDGALLLRKSDGPTSDLLFYYLFDDWYTTWDVVVKRAHPYSEDLNLIKNEDPRLAHIDKLHDIVRRLASLKRIYQSYELVIGRLLEEGKVFFDEKSPLAFQPAAVSRIARLKYRVKYLAITEIEDCELETQGLISLTYNRLNFRETQAVEKLTLLSVALAKVTIVFLPLSLIMAYYSMDVEGITGHSTKRDFWVSVGVALFLTLFFLLMINRLSKAMQTGNRKKL</sequence>
<dbReference type="SUPFAM" id="SSF144083">
    <property type="entry name" value="Magnesium transport protein CorA, transmembrane region"/>
    <property type="match status" value="1"/>
</dbReference>
<dbReference type="Gene3D" id="1.20.58.340">
    <property type="entry name" value="Magnesium transport protein CorA, transmembrane region"/>
    <property type="match status" value="1"/>
</dbReference>
<keyword evidence="5 9" id="KW-0812">Transmembrane</keyword>
<comment type="caution">
    <text evidence="10">The sequence shown here is derived from an EMBL/GenBank/DDBJ whole genome shotgun (WGS) entry which is preliminary data.</text>
</comment>
<evidence type="ECO:0000313" key="10">
    <source>
        <dbReference type="EMBL" id="KAK6340515.1"/>
    </source>
</evidence>
<evidence type="ECO:0000256" key="2">
    <source>
        <dbReference type="ARBA" id="ARBA00009765"/>
    </source>
</evidence>
<evidence type="ECO:0000256" key="3">
    <source>
        <dbReference type="ARBA" id="ARBA00022448"/>
    </source>
</evidence>
<dbReference type="Proteomes" id="UP001375240">
    <property type="component" value="Unassembled WGS sequence"/>
</dbReference>
<dbReference type="PANTHER" id="PTHR46494:SF1">
    <property type="entry name" value="CORA FAMILY METAL ION TRANSPORTER (EUROFUNG)"/>
    <property type="match status" value="1"/>
</dbReference>
<dbReference type="Pfam" id="PF01544">
    <property type="entry name" value="CorA"/>
    <property type="match status" value="1"/>
</dbReference>
<organism evidence="10 11">
    <name type="scientific">Orbilia brochopaga</name>
    <dbReference type="NCBI Taxonomy" id="3140254"/>
    <lineage>
        <taxon>Eukaryota</taxon>
        <taxon>Fungi</taxon>
        <taxon>Dikarya</taxon>
        <taxon>Ascomycota</taxon>
        <taxon>Pezizomycotina</taxon>
        <taxon>Orbiliomycetes</taxon>
        <taxon>Orbiliales</taxon>
        <taxon>Orbiliaceae</taxon>
        <taxon>Orbilia</taxon>
    </lineage>
</organism>
<dbReference type="InterPro" id="IPR045863">
    <property type="entry name" value="CorA_TM1_TM2"/>
</dbReference>
<dbReference type="InterPro" id="IPR045861">
    <property type="entry name" value="CorA_cytoplasmic_dom"/>
</dbReference>
<comment type="subcellular location">
    <subcellularLocation>
        <location evidence="1">Cell membrane</location>
        <topology evidence="1">Multi-pass membrane protein</topology>
    </subcellularLocation>
</comment>
<feature type="transmembrane region" description="Helical" evidence="9">
    <location>
        <begin position="510"/>
        <end position="532"/>
    </location>
</feature>
<gene>
    <name evidence="10" type="ORF">TWF696_008841</name>
</gene>
<evidence type="ECO:0000256" key="1">
    <source>
        <dbReference type="ARBA" id="ARBA00004651"/>
    </source>
</evidence>
<dbReference type="GO" id="GO:0050897">
    <property type="term" value="F:cobalt ion binding"/>
    <property type="evidence" value="ECO:0007669"/>
    <property type="project" value="TreeGrafter"/>
</dbReference>
<dbReference type="EMBL" id="JAVHNQ010000008">
    <property type="protein sequence ID" value="KAK6340515.1"/>
    <property type="molecule type" value="Genomic_DNA"/>
</dbReference>
<dbReference type="GO" id="GO:0000287">
    <property type="term" value="F:magnesium ion binding"/>
    <property type="evidence" value="ECO:0007669"/>
    <property type="project" value="TreeGrafter"/>
</dbReference>
<evidence type="ECO:0000256" key="4">
    <source>
        <dbReference type="ARBA" id="ARBA00022475"/>
    </source>
</evidence>
<accession>A0AAV9UHT3</accession>